<proteinExistence type="predicted"/>
<dbReference type="InterPro" id="IPR048764">
    <property type="entry name" value="PylC_N"/>
</dbReference>
<evidence type="ECO:0000313" key="3">
    <source>
        <dbReference type="Proteomes" id="UP000029733"/>
    </source>
</evidence>
<evidence type="ECO:0000313" key="2">
    <source>
        <dbReference type="EMBL" id="TLD97742.1"/>
    </source>
</evidence>
<gene>
    <name evidence="2" type="ORF">LS71_003140</name>
</gene>
<organism evidence="2 3">
    <name type="scientific">Helicobacter jaachi</name>
    <dbReference type="NCBI Taxonomy" id="1677920"/>
    <lineage>
        <taxon>Bacteria</taxon>
        <taxon>Pseudomonadati</taxon>
        <taxon>Campylobacterota</taxon>
        <taxon>Epsilonproteobacteria</taxon>
        <taxon>Campylobacterales</taxon>
        <taxon>Helicobacteraceae</taxon>
        <taxon>Helicobacter</taxon>
    </lineage>
</organism>
<dbReference type="Proteomes" id="UP000029733">
    <property type="component" value="Unassembled WGS sequence"/>
</dbReference>
<protein>
    <submittedName>
        <fullName evidence="2">ATP-grasp domain-containing protein</fullName>
    </submittedName>
</protein>
<evidence type="ECO:0000259" key="1">
    <source>
        <dbReference type="Pfam" id="PF21360"/>
    </source>
</evidence>
<dbReference type="AlphaFoldDB" id="A0A4V6I2W2"/>
<dbReference type="Pfam" id="PF21360">
    <property type="entry name" value="PylC-like_N"/>
    <property type="match status" value="1"/>
</dbReference>
<sequence length="172" mass="19079">MKALNILIEASGSLTSTAMISAIKAAGHRVCGSDISDFNAAAHLCDDFIIMPRANDAHLWEHTQELLIKHHIDVVIPTLDESLLGWSMRRTKLAREGIAVFISPPRTIQTFLDKWKTYRFFRAHNIPTPKTALFTHHGVLKPRFGRGGAGITILSKTQLEQYYTDLTGGGAK</sequence>
<comment type="caution">
    <text evidence="2">The sequence shown here is derived from an EMBL/GenBank/DDBJ whole genome shotgun (WGS) entry which is preliminary data.</text>
</comment>
<dbReference type="SUPFAM" id="SSF56059">
    <property type="entry name" value="Glutathione synthetase ATP-binding domain-like"/>
    <property type="match status" value="1"/>
</dbReference>
<keyword evidence="3" id="KW-1185">Reference proteome</keyword>
<dbReference type="RefSeq" id="WP_034353950.1">
    <property type="nucleotide sequence ID" value="NZ_JRPR02000001.1"/>
</dbReference>
<feature type="domain" description="PylC N-terminal" evidence="1">
    <location>
        <begin position="18"/>
        <end position="100"/>
    </location>
</feature>
<name>A0A4V6I2W2_9HELI</name>
<dbReference type="STRING" id="1677920.LS71_03990"/>
<reference evidence="2 3" key="1">
    <citation type="journal article" date="2014" name="Genome Announc.">
        <title>Draft genome sequences of eight enterohepatic helicobacter species isolated from both laboratory and wild rodents.</title>
        <authorList>
            <person name="Sheh A."/>
            <person name="Shen Z."/>
            <person name="Fox J.G."/>
        </authorList>
    </citation>
    <scope>NUCLEOTIDE SEQUENCE [LARGE SCALE GENOMIC DNA]</scope>
    <source>
        <strain evidence="2 3">MIT 09-6949</strain>
    </source>
</reference>
<dbReference type="EMBL" id="JRPR02000001">
    <property type="protein sequence ID" value="TLD97742.1"/>
    <property type="molecule type" value="Genomic_DNA"/>
</dbReference>
<dbReference type="Gene3D" id="3.40.50.20">
    <property type="match status" value="1"/>
</dbReference>
<dbReference type="OrthoDB" id="9765608at2"/>
<accession>A0A4V6I2W2</accession>